<feature type="region of interest" description="Disordered" evidence="1">
    <location>
        <begin position="215"/>
        <end position="252"/>
    </location>
</feature>
<feature type="region of interest" description="Disordered" evidence="1">
    <location>
        <begin position="272"/>
        <end position="449"/>
    </location>
</feature>
<feature type="region of interest" description="Disordered" evidence="1">
    <location>
        <begin position="35"/>
        <end position="185"/>
    </location>
</feature>
<feature type="compositionally biased region" description="Polar residues" evidence="1">
    <location>
        <begin position="231"/>
        <end position="243"/>
    </location>
</feature>
<feature type="region of interest" description="Disordered" evidence="1">
    <location>
        <begin position="597"/>
        <end position="631"/>
    </location>
</feature>
<feature type="compositionally biased region" description="Low complexity" evidence="1">
    <location>
        <begin position="415"/>
        <end position="426"/>
    </location>
</feature>
<name>A0A0H5RL83_9EUKA</name>
<feature type="compositionally biased region" description="Polar residues" evidence="1">
    <location>
        <begin position="355"/>
        <end position="378"/>
    </location>
</feature>
<dbReference type="AlphaFoldDB" id="A0A0H5RL83"/>
<protein>
    <submittedName>
        <fullName evidence="2">Uncharacterized protein</fullName>
    </submittedName>
</protein>
<reference evidence="2" key="1">
    <citation type="submission" date="2015-04" db="EMBL/GenBank/DDBJ databases">
        <title>The genome sequence of the plant pathogenic Rhizarian Plasmodiophora brassicae reveals insights in its biotrophic life cycle and the origin of chitin synthesis.</title>
        <authorList>
            <person name="Schwelm A."/>
            <person name="Fogelqvist J."/>
            <person name="Knaust A."/>
            <person name="Julke S."/>
            <person name="Lilja T."/>
            <person name="Dhandapani V."/>
            <person name="Bonilla-Rosso G."/>
            <person name="Karlsson M."/>
            <person name="Shevchenko A."/>
            <person name="Choi S.R."/>
            <person name="Kim H.G."/>
            <person name="Park J.Y."/>
            <person name="Lim Y.P."/>
            <person name="Ludwig-Muller J."/>
            <person name="Dixelius C."/>
        </authorList>
    </citation>
    <scope>NUCLEOTIDE SEQUENCE</scope>
    <source>
        <tissue evidence="2">Potato root galls</tissue>
    </source>
</reference>
<feature type="compositionally biased region" description="Pro residues" evidence="1">
    <location>
        <begin position="617"/>
        <end position="631"/>
    </location>
</feature>
<organism evidence="2">
    <name type="scientific">Spongospora subterranea</name>
    <dbReference type="NCBI Taxonomy" id="70186"/>
    <lineage>
        <taxon>Eukaryota</taxon>
        <taxon>Sar</taxon>
        <taxon>Rhizaria</taxon>
        <taxon>Endomyxa</taxon>
        <taxon>Phytomyxea</taxon>
        <taxon>Plasmodiophorida</taxon>
        <taxon>Plasmodiophoridae</taxon>
        <taxon>Spongospora</taxon>
    </lineage>
</organism>
<evidence type="ECO:0000313" key="2">
    <source>
        <dbReference type="EMBL" id="CRZ09479.1"/>
    </source>
</evidence>
<accession>A0A0H5RL83</accession>
<feature type="compositionally biased region" description="Pro residues" evidence="1">
    <location>
        <begin position="280"/>
        <end position="292"/>
    </location>
</feature>
<feature type="compositionally biased region" description="Polar residues" evidence="1">
    <location>
        <begin position="557"/>
        <end position="566"/>
    </location>
</feature>
<feature type="compositionally biased region" description="Polar residues" evidence="1">
    <location>
        <begin position="115"/>
        <end position="127"/>
    </location>
</feature>
<dbReference type="EMBL" id="HACM01009037">
    <property type="protein sequence ID" value="CRZ09479.1"/>
    <property type="molecule type" value="Transcribed_RNA"/>
</dbReference>
<feature type="compositionally biased region" description="Low complexity" evidence="1">
    <location>
        <begin position="340"/>
        <end position="349"/>
    </location>
</feature>
<sequence>MSGVAHRILYSNDELRALAMSPAALEKPPDLLRAVDRSSHNGTVAIPSRLSRTNKQKSIPQVAPAPPMPPKWKPKPLEQKPNAQTEFRSRHWEADSVGSEDAEDMDTPAWANDSVDFTENFDFSQATLERDREKLVEPAAQSSSHSRFSFVESGAHSHSDEGSNVRQQSSRLLVPDVSNPPSAAVLSSASKSRFNFVNEPEKPNAPVGQHFLTKTTSSQSSLHQKRPSARASENTRPSSSQVPPRTPQMPLSLPKGTVIEVEQMFQMFAMANPNNQPTHVPHPPLPTMPSPYFPGRTGNSSDLLRLPRGGDPQNHFNNEDNIAHARVSASRKNNAERPVSHSSGSSQSSIPAGLRSQSGSPLNQTSINVHLTRTQSSAPPGIVIRGSPDSELRFDTPSEQSKRLQGRTSPNVQGQSQLSNSASANSIDQLTRSQGRSSPQQRNLQGHSPSNQVIIKSLAEHTEVSVLPPTINGKLSQSIAASLQQKSRVMDPYRQAPVPVRVQTDDIHARTHVPRSPAGLHQAPLSRIDSRPPSGIQSISPSKPAAARLASDDPSGNPKSIPSANPRNRPKPIVPAGSAPPAYVRSYMNMQTTEHAPLVPYAPPGMSGPPFFSTAHYPPPARYPPPHSPFR</sequence>
<proteinExistence type="predicted"/>
<feature type="compositionally biased region" description="Basic and acidic residues" evidence="1">
    <location>
        <begin position="388"/>
        <end position="402"/>
    </location>
</feature>
<feature type="compositionally biased region" description="Polar residues" evidence="1">
    <location>
        <begin position="50"/>
        <end position="59"/>
    </location>
</feature>
<evidence type="ECO:0000256" key="1">
    <source>
        <dbReference type="SAM" id="MobiDB-lite"/>
    </source>
</evidence>
<feature type="compositionally biased region" description="Polar residues" evidence="1">
    <location>
        <begin position="427"/>
        <end position="449"/>
    </location>
</feature>
<feature type="compositionally biased region" description="Low complexity" evidence="1">
    <location>
        <begin position="142"/>
        <end position="153"/>
    </location>
</feature>
<feature type="region of interest" description="Disordered" evidence="1">
    <location>
        <begin position="511"/>
        <end position="578"/>
    </location>
</feature>